<feature type="transmembrane region" description="Helical" evidence="6">
    <location>
        <begin position="266"/>
        <end position="282"/>
    </location>
</feature>
<protein>
    <submittedName>
        <fullName evidence="8">DMT family transporter</fullName>
    </submittedName>
</protein>
<evidence type="ECO:0000313" key="9">
    <source>
        <dbReference type="Proteomes" id="UP000663570"/>
    </source>
</evidence>
<feature type="transmembrane region" description="Helical" evidence="6">
    <location>
        <begin position="62"/>
        <end position="84"/>
    </location>
</feature>
<sequence>MARLTPLLFVLLWSSGFIGAKLGLPYAEPLTFLLLRYLLVIALLSLLAFATRAPWPRDARQIAHIGVSGLLVHALYLGGVFTAIHHGLPAGITALVVGIQPLLTALVAGLLLGEHVSRRQWAGLALGFAGVAMVVAHKTGSVELATLGGMILPALAALLGITLGTLYQKRFCPHFDLRTGAVVQFGASALVTLPVALATESMHVQWHGAFVFALGWLVLVLSIGAITLLNLLIRRGSAVNVARLFYLTPPTTALLAWAIFGETLTGLALAGMAAAVTGVWLAKGR</sequence>
<feature type="transmembrane region" description="Helical" evidence="6">
    <location>
        <begin position="144"/>
        <end position="167"/>
    </location>
</feature>
<dbReference type="SUPFAM" id="SSF103481">
    <property type="entry name" value="Multidrug resistance efflux transporter EmrE"/>
    <property type="match status" value="2"/>
</dbReference>
<feature type="transmembrane region" description="Helical" evidence="6">
    <location>
        <begin position="29"/>
        <end position="50"/>
    </location>
</feature>
<evidence type="ECO:0000259" key="7">
    <source>
        <dbReference type="Pfam" id="PF00892"/>
    </source>
</evidence>
<feature type="transmembrane region" description="Helical" evidence="6">
    <location>
        <begin position="90"/>
        <end position="112"/>
    </location>
</feature>
<evidence type="ECO:0000256" key="5">
    <source>
        <dbReference type="ARBA" id="ARBA00023136"/>
    </source>
</evidence>
<comment type="subcellular location">
    <subcellularLocation>
        <location evidence="1">Membrane</location>
        <topology evidence="1">Multi-pass membrane protein</topology>
    </subcellularLocation>
</comment>
<feature type="domain" description="EamA" evidence="7">
    <location>
        <begin position="151"/>
        <end position="281"/>
    </location>
</feature>
<proteinExistence type="inferred from homology"/>
<dbReference type="Pfam" id="PF00892">
    <property type="entry name" value="EamA"/>
    <property type="match status" value="2"/>
</dbReference>
<evidence type="ECO:0000313" key="8">
    <source>
        <dbReference type="EMBL" id="QSI76391.1"/>
    </source>
</evidence>
<dbReference type="InterPro" id="IPR037185">
    <property type="entry name" value="EmrE-like"/>
</dbReference>
<comment type="similarity">
    <text evidence="2">Belongs to the EamA transporter family.</text>
</comment>
<name>A0ABX7M4P0_9RHOO</name>
<feature type="domain" description="EamA" evidence="7">
    <location>
        <begin position="7"/>
        <end position="135"/>
    </location>
</feature>
<dbReference type="EMBL" id="CP071060">
    <property type="protein sequence ID" value="QSI76391.1"/>
    <property type="molecule type" value="Genomic_DNA"/>
</dbReference>
<dbReference type="Proteomes" id="UP000663570">
    <property type="component" value="Chromosome"/>
</dbReference>
<feature type="transmembrane region" description="Helical" evidence="6">
    <location>
        <begin position="179"/>
        <end position="197"/>
    </location>
</feature>
<dbReference type="RefSeq" id="WP_172203280.1">
    <property type="nucleotide sequence ID" value="NZ_CP071060.1"/>
</dbReference>
<evidence type="ECO:0000256" key="2">
    <source>
        <dbReference type="ARBA" id="ARBA00007362"/>
    </source>
</evidence>
<evidence type="ECO:0000256" key="6">
    <source>
        <dbReference type="SAM" id="Phobius"/>
    </source>
</evidence>
<dbReference type="InterPro" id="IPR000620">
    <property type="entry name" value="EamA_dom"/>
</dbReference>
<organism evidence="8 9">
    <name type="scientific">Niveibacterium microcysteis</name>
    <dbReference type="NCBI Taxonomy" id="2811415"/>
    <lineage>
        <taxon>Bacteria</taxon>
        <taxon>Pseudomonadati</taxon>
        <taxon>Pseudomonadota</taxon>
        <taxon>Betaproteobacteria</taxon>
        <taxon>Rhodocyclales</taxon>
        <taxon>Rhodocyclaceae</taxon>
        <taxon>Niveibacterium</taxon>
    </lineage>
</organism>
<dbReference type="PANTHER" id="PTHR32322:SF2">
    <property type="entry name" value="EAMA DOMAIN-CONTAINING PROTEIN"/>
    <property type="match status" value="1"/>
</dbReference>
<dbReference type="InterPro" id="IPR050638">
    <property type="entry name" value="AA-Vitamin_Transporters"/>
</dbReference>
<keyword evidence="5 6" id="KW-0472">Membrane</keyword>
<feature type="transmembrane region" description="Helical" evidence="6">
    <location>
        <begin position="244"/>
        <end position="260"/>
    </location>
</feature>
<accession>A0ABX7M4P0</accession>
<dbReference type="Gene3D" id="1.10.3730.20">
    <property type="match status" value="1"/>
</dbReference>
<evidence type="ECO:0000256" key="1">
    <source>
        <dbReference type="ARBA" id="ARBA00004141"/>
    </source>
</evidence>
<keyword evidence="4 6" id="KW-1133">Transmembrane helix</keyword>
<keyword evidence="3 6" id="KW-0812">Transmembrane</keyword>
<reference evidence="8 9" key="1">
    <citation type="submission" date="2021-02" db="EMBL/GenBank/DDBJ databases">
        <title>Niveibacterium changnyeongensis HC41.</title>
        <authorList>
            <person name="Kang M."/>
        </authorList>
    </citation>
    <scope>NUCLEOTIDE SEQUENCE [LARGE SCALE GENOMIC DNA]</scope>
    <source>
        <strain evidence="8 9">HC41</strain>
    </source>
</reference>
<feature type="transmembrane region" description="Helical" evidence="6">
    <location>
        <begin position="121"/>
        <end position="138"/>
    </location>
</feature>
<evidence type="ECO:0000256" key="3">
    <source>
        <dbReference type="ARBA" id="ARBA00022692"/>
    </source>
</evidence>
<evidence type="ECO:0000256" key="4">
    <source>
        <dbReference type="ARBA" id="ARBA00022989"/>
    </source>
</evidence>
<keyword evidence="9" id="KW-1185">Reference proteome</keyword>
<feature type="transmembrane region" description="Helical" evidence="6">
    <location>
        <begin position="209"/>
        <end position="232"/>
    </location>
</feature>
<dbReference type="PANTHER" id="PTHR32322">
    <property type="entry name" value="INNER MEMBRANE TRANSPORTER"/>
    <property type="match status" value="1"/>
</dbReference>
<gene>
    <name evidence="8" type="ORF">JY500_18310</name>
</gene>